<keyword evidence="12" id="KW-1185">Reference proteome</keyword>
<evidence type="ECO:0000256" key="2">
    <source>
        <dbReference type="ARBA" id="ARBA00022516"/>
    </source>
</evidence>
<comment type="pathway">
    <text evidence="10">Lipid metabolism; phospholipid metabolism.</text>
</comment>
<dbReference type="PANTHER" id="PTHR30309">
    <property type="entry name" value="INNER MEMBRANE PROTEIN YGIH"/>
    <property type="match status" value="1"/>
</dbReference>
<evidence type="ECO:0000256" key="8">
    <source>
        <dbReference type="ARBA" id="ARBA00023209"/>
    </source>
</evidence>
<proteinExistence type="inferred from homology"/>
<feature type="transmembrane region" description="Helical" evidence="10">
    <location>
        <begin position="87"/>
        <end position="104"/>
    </location>
</feature>
<feature type="transmembrane region" description="Helical" evidence="10">
    <location>
        <begin position="144"/>
        <end position="163"/>
    </location>
</feature>
<gene>
    <name evidence="10 11" type="primary">plsY</name>
    <name evidence="11" type="ORF">SG0102_14780</name>
</gene>
<keyword evidence="9 10" id="KW-1208">Phospholipid metabolism</keyword>
<dbReference type="EC" id="2.3.1.275" evidence="10"/>
<dbReference type="Pfam" id="PF02660">
    <property type="entry name" value="G3P_acyltransf"/>
    <property type="match status" value="1"/>
</dbReference>
<dbReference type="GO" id="GO:0008654">
    <property type="term" value="P:phospholipid biosynthetic process"/>
    <property type="evidence" value="ECO:0007669"/>
    <property type="project" value="UniProtKB-UniRule"/>
</dbReference>
<comment type="subcellular location">
    <subcellularLocation>
        <location evidence="10">Cell membrane</location>
        <topology evidence="10">Multi-pass membrane protein</topology>
    </subcellularLocation>
</comment>
<evidence type="ECO:0000256" key="4">
    <source>
        <dbReference type="ARBA" id="ARBA00022692"/>
    </source>
</evidence>
<comment type="subunit">
    <text evidence="10">Probably interacts with PlsX.</text>
</comment>
<evidence type="ECO:0000256" key="9">
    <source>
        <dbReference type="ARBA" id="ARBA00023264"/>
    </source>
</evidence>
<feature type="transmembrane region" description="Helical" evidence="10">
    <location>
        <begin position="116"/>
        <end position="137"/>
    </location>
</feature>
<name>A0A3G9JUG3_9FIRM</name>
<dbReference type="EMBL" id="AP019309">
    <property type="protein sequence ID" value="BBH26544.1"/>
    <property type="molecule type" value="Genomic_DNA"/>
</dbReference>
<keyword evidence="11" id="KW-0012">Acyltransferase</keyword>
<keyword evidence="2 10" id="KW-0444">Lipid biosynthesis</keyword>
<dbReference type="InterPro" id="IPR003811">
    <property type="entry name" value="G3P_acylTferase_PlsY"/>
</dbReference>
<evidence type="ECO:0000256" key="10">
    <source>
        <dbReference type="HAMAP-Rule" id="MF_01043"/>
    </source>
</evidence>
<dbReference type="HAMAP" id="MF_01043">
    <property type="entry name" value="PlsY"/>
    <property type="match status" value="1"/>
</dbReference>
<keyword evidence="6 10" id="KW-0443">Lipid metabolism</keyword>
<keyword evidence="5 10" id="KW-1133">Transmembrane helix</keyword>
<dbReference type="FunCoup" id="A0A3G9JUG3">
    <property type="interactions" value="204"/>
</dbReference>
<dbReference type="Proteomes" id="UP000268059">
    <property type="component" value="Chromosome"/>
</dbReference>
<dbReference type="OrthoDB" id="9777124at2"/>
<organism evidence="11 12">
    <name type="scientific">Intestinibaculum porci</name>
    <dbReference type="NCBI Taxonomy" id="2487118"/>
    <lineage>
        <taxon>Bacteria</taxon>
        <taxon>Bacillati</taxon>
        <taxon>Bacillota</taxon>
        <taxon>Erysipelotrichia</taxon>
        <taxon>Erysipelotrichales</taxon>
        <taxon>Erysipelotrichaceae</taxon>
        <taxon>Intestinibaculum</taxon>
    </lineage>
</organism>
<dbReference type="GO" id="GO:0005886">
    <property type="term" value="C:plasma membrane"/>
    <property type="evidence" value="ECO:0007669"/>
    <property type="project" value="UniProtKB-SubCell"/>
</dbReference>
<keyword evidence="7 10" id="KW-0472">Membrane</keyword>
<comment type="function">
    <text evidence="10">Catalyzes the transfer of an acyl group from acyl-phosphate (acyl-PO(4)) to glycerol-3-phosphate (G3P) to form lysophosphatidic acid (LPA). This enzyme utilizes acyl-phosphate as fatty acyl donor, but not acyl-CoA or acyl-ACP.</text>
</comment>
<evidence type="ECO:0000313" key="12">
    <source>
        <dbReference type="Proteomes" id="UP000268059"/>
    </source>
</evidence>
<dbReference type="UniPathway" id="UPA00085"/>
<dbReference type="AlphaFoldDB" id="A0A3G9JUG3"/>
<sequence length="203" mass="22079">MKILIPILLIVMSYLYGSIPFALVIGKLFFHKDVRNYGSGNLGGTNAGRVLGKPAGLAVIILDATKCIVSMGITLLFVHQMGISMDFYYLSGLACIIGHCYPVFAGFKGGKGVSSAIAYALMTNIYAFLIAFVTFFVVLKLSKYVSLSSMLGCVAVVIAAPFLNEPTMCIITNILITCLVIYKHASNIDRIKQGTERKITWMK</sequence>
<reference evidence="11 12" key="1">
    <citation type="submission" date="2018-11" db="EMBL/GenBank/DDBJ databases">
        <title>Novel Erysipelotrichaceae bacterium isolated from small intestine of a swine.</title>
        <authorList>
            <person name="Kim J.S."/>
            <person name="Choe H."/>
            <person name="Lee Y.R."/>
            <person name="Kim K.M."/>
            <person name="Park D.S."/>
        </authorList>
    </citation>
    <scope>NUCLEOTIDE SEQUENCE [LARGE SCALE GENOMIC DNA]</scope>
    <source>
        <strain evidence="11 12">SG0102</strain>
    </source>
</reference>
<dbReference type="KEGG" id="ebm:SG0102_14780"/>
<accession>A0A3G9JUG3</accession>
<comment type="similarity">
    <text evidence="10">Belongs to the PlsY family.</text>
</comment>
<evidence type="ECO:0000256" key="7">
    <source>
        <dbReference type="ARBA" id="ARBA00023136"/>
    </source>
</evidence>
<evidence type="ECO:0000256" key="1">
    <source>
        <dbReference type="ARBA" id="ARBA00022475"/>
    </source>
</evidence>
<keyword evidence="8 10" id="KW-0594">Phospholipid biosynthesis</keyword>
<protein>
    <recommendedName>
        <fullName evidence="10">Glycerol-3-phosphate acyltransferase</fullName>
    </recommendedName>
    <alternativeName>
        <fullName evidence="10">Acyl-PO4 G3P acyltransferase</fullName>
    </alternativeName>
    <alternativeName>
        <fullName evidence="10">Acyl-phosphate--glycerol-3-phosphate acyltransferase</fullName>
    </alternativeName>
    <alternativeName>
        <fullName evidence="10">G3P acyltransferase</fullName>
        <shortName evidence="10">GPAT</shortName>
        <ecNumber evidence="10">2.3.1.275</ecNumber>
    </alternativeName>
    <alternativeName>
        <fullName evidence="10">Lysophosphatidic acid synthase</fullName>
        <shortName evidence="10">LPA synthase</shortName>
    </alternativeName>
</protein>
<feature type="transmembrane region" description="Helical" evidence="10">
    <location>
        <begin position="7"/>
        <end position="30"/>
    </location>
</feature>
<keyword evidence="4 10" id="KW-0812">Transmembrane</keyword>
<dbReference type="NCBIfam" id="TIGR00023">
    <property type="entry name" value="glycerol-3-phosphate 1-O-acyltransferase PlsY"/>
    <property type="match status" value="1"/>
</dbReference>
<keyword evidence="3 10" id="KW-0808">Transferase</keyword>
<evidence type="ECO:0000256" key="3">
    <source>
        <dbReference type="ARBA" id="ARBA00022679"/>
    </source>
</evidence>
<dbReference type="GO" id="GO:0043772">
    <property type="term" value="F:acyl-phosphate glycerol-3-phosphate acyltransferase activity"/>
    <property type="evidence" value="ECO:0007669"/>
    <property type="project" value="UniProtKB-UniRule"/>
</dbReference>
<evidence type="ECO:0000313" key="11">
    <source>
        <dbReference type="EMBL" id="BBH26544.1"/>
    </source>
</evidence>
<feature type="transmembrane region" description="Helical" evidence="10">
    <location>
        <begin position="55"/>
        <end position="78"/>
    </location>
</feature>
<evidence type="ECO:0000256" key="5">
    <source>
        <dbReference type="ARBA" id="ARBA00022989"/>
    </source>
</evidence>
<keyword evidence="1 10" id="KW-1003">Cell membrane</keyword>
<dbReference type="PANTHER" id="PTHR30309:SF0">
    <property type="entry name" value="GLYCEROL-3-PHOSPHATE ACYLTRANSFERASE-RELATED"/>
    <property type="match status" value="1"/>
</dbReference>
<dbReference type="InParanoid" id="A0A3G9JUG3"/>
<dbReference type="RefSeq" id="WP_125119397.1">
    <property type="nucleotide sequence ID" value="NZ_AP019309.1"/>
</dbReference>
<evidence type="ECO:0000256" key="6">
    <source>
        <dbReference type="ARBA" id="ARBA00023098"/>
    </source>
</evidence>
<dbReference type="SMART" id="SM01207">
    <property type="entry name" value="G3P_acyltransf"/>
    <property type="match status" value="1"/>
</dbReference>
<comment type="catalytic activity">
    <reaction evidence="10">
        <text>an acyl phosphate + sn-glycerol 3-phosphate = a 1-acyl-sn-glycero-3-phosphate + phosphate</text>
        <dbReference type="Rhea" id="RHEA:34075"/>
        <dbReference type="ChEBI" id="CHEBI:43474"/>
        <dbReference type="ChEBI" id="CHEBI:57597"/>
        <dbReference type="ChEBI" id="CHEBI:57970"/>
        <dbReference type="ChEBI" id="CHEBI:59918"/>
        <dbReference type="EC" id="2.3.1.275"/>
    </reaction>
</comment>